<comment type="caution">
    <text evidence="2">The sequence shown here is derived from an EMBL/GenBank/DDBJ whole genome shotgun (WGS) entry which is preliminary data.</text>
</comment>
<gene>
    <name evidence="2" type="ORF">GCM10009804_20960</name>
</gene>
<reference evidence="3" key="1">
    <citation type="journal article" date="2019" name="Int. J. Syst. Evol. Microbiol.">
        <title>The Global Catalogue of Microorganisms (GCM) 10K type strain sequencing project: providing services to taxonomists for standard genome sequencing and annotation.</title>
        <authorList>
            <consortium name="The Broad Institute Genomics Platform"/>
            <consortium name="The Broad Institute Genome Sequencing Center for Infectious Disease"/>
            <person name="Wu L."/>
            <person name="Ma J."/>
        </authorList>
    </citation>
    <scope>NUCLEOTIDE SEQUENCE [LARGE SCALE GENOMIC DNA]</scope>
    <source>
        <strain evidence="3">JCM 15572</strain>
    </source>
</reference>
<evidence type="ECO:0000313" key="2">
    <source>
        <dbReference type="EMBL" id="GAA1563996.1"/>
    </source>
</evidence>
<dbReference type="Proteomes" id="UP001501705">
    <property type="component" value="Unassembled WGS sequence"/>
</dbReference>
<feature type="region of interest" description="Disordered" evidence="1">
    <location>
        <begin position="23"/>
        <end position="91"/>
    </location>
</feature>
<accession>A0ABP4NM13</accession>
<proteinExistence type="predicted"/>
<protein>
    <submittedName>
        <fullName evidence="2">Uncharacterized protein</fullName>
    </submittedName>
</protein>
<name>A0ABP4NM13_9ACTN</name>
<dbReference type="EMBL" id="BAAAPH010000005">
    <property type="protein sequence ID" value="GAA1563996.1"/>
    <property type="molecule type" value="Genomic_DNA"/>
</dbReference>
<evidence type="ECO:0000313" key="3">
    <source>
        <dbReference type="Proteomes" id="UP001501705"/>
    </source>
</evidence>
<evidence type="ECO:0000256" key="1">
    <source>
        <dbReference type="SAM" id="MobiDB-lite"/>
    </source>
</evidence>
<sequence length="108" mass="11456">MVRTNWLLAMRIFLCSQKIRCEPGPSGLPSAAVTRREGAGERPPSSAGPALQEEGQIRVPAKVAESADAAHVGAPVRPVPDRSNSKTTRNMRITVGINVADGNLIPEC</sequence>
<organism evidence="2 3">
    <name type="scientific">Kribbella hippodromi</name>
    <dbReference type="NCBI Taxonomy" id="434347"/>
    <lineage>
        <taxon>Bacteria</taxon>
        <taxon>Bacillati</taxon>
        <taxon>Actinomycetota</taxon>
        <taxon>Actinomycetes</taxon>
        <taxon>Propionibacteriales</taxon>
        <taxon>Kribbellaceae</taxon>
        <taxon>Kribbella</taxon>
    </lineage>
</organism>
<keyword evidence="3" id="KW-1185">Reference proteome</keyword>